<dbReference type="AlphaFoldDB" id="A0A543CI10"/>
<dbReference type="GO" id="GO:0015937">
    <property type="term" value="P:coenzyme A biosynthetic process"/>
    <property type="evidence" value="ECO:0007669"/>
    <property type="project" value="TreeGrafter"/>
</dbReference>
<dbReference type="SUPFAM" id="SSF52507">
    <property type="entry name" value="Homo-oligomeric flavin-containing Cys decarboxylases, HFCD"/>
    <property type="match status" value="1"/>
</dbReference>
<reference evidence="2 3" key="1">
    <citation type="submission" date="2019-06" db="EMBL/GenBank/DDBJ databases">
        <title>Sequencing the genomes of 1000 actinobacteria strains.</title>
        <authorList>
            <person name="Klenk H.-P."/>
        </authorList>
    </citation>
    <scope>NUCLEOTIDE SEQUENCE [LARGE SCALE GENOMIC DNA]</scope>
    <source>
        <strain evidence="2 3">DSM 102200</strain>
    </source>
</reference>
<evidence type="ECO:0000313" key="3">
    <source>
        <dbReference type="Proteomes" id="UP000316096"/>
    </source>
</evidence>
<dbReference type="PANTHER" id="PTHR14359:SF6">
    <property type="entry name" value="PHOSPHOPANTOTHENOYLCYSTEINE DECARBOXYLASE"/>
    <property type="match status" value="1"/>
</dbReference>
<gene>
    <name evidence="2" type="ORF">FB559_2069</name>
</gene>
<sequence length="184" mass="19527">MLAGMTAPVLYVIVCATTHAREVGRLVRLAQERGWDTCVLTTPMARRFVDVDELAVLTGHPVRSEYKHPDEPDVLPPADAVIVAPATVNTINKWGSGICDTLALGILVEGIGLGLPIAAIPASNRAHTSHPAFVENIARLRSWGVTVIWETDGYPAHDPVTGGNTAPIPWQAALDAVVAKTGSE</sequence>
<protein>
    <submittedName>
        <fullName evidence="2">Flavoprotein</fullName>
    </submittedName>
</protein>
<organism evidence="2 3">
    <name type="scientific">Actinoallomurus bryophytorum</name>
    <dbReference type="NCBI Taxonomy" id="1490222"/>
    <lineage>
        <taxon>Bacteria</taxon>
        <taxon>Bacillati</taxon>
        <taxon>Actinomycetota</taxon>
        <taxon>Actinomycetes</taxon>
        <taxon>Streptosporangiales</taxon>
        <taxon>Thermomonosporaceae</taxon>
        <taxon>Actinoallomurus</taxon>
    </lineage>
</organism>
<dbReference type="PANTHER" id="PTHR14359">
    <property type="entry name" value="HOMO-OLIGOMERIC FLAVIN CONTAINING CYS DECARBOXYLASE FAMILY"/>
    <property type="match status" value="1"/>
</dbReference>
<dbReference type="EMBL" id="VFOZ01000001">
    <property type="protein sequence ID" value="TQL96537.1"/>
    <property type="molecule type" value="Genomic_DNA"/>
</dbReference>
<accession>A0A543CI10</accession>
<keyword evidence="3" id="KW-1185">Reference proteome</keyword>
<comment type="caution">
    <text evidence="2">The sequence shown here is derived from an EMBL/GenBank/DDBJ whole genome shotgun (WGS) entry which is preliminary data.</text>
</comment>
<evidence type="ECO:0000259" key="1">
    <source>
        <dbReference type="Pfam" id="PF02441"/>
    </source>
</evidence>
<evidence type="ECO:0000313" key="2">
    <source>
        <dbReference type="EMBL" id="TQL96537.1"/>
    </source>
</evidence>
<dbReference type="Pfam" id="PF02441">
    <property type="entry name" value="Flavoprotein"/>
    <property type="match status" value="1"/>
</dbReference>
<dbReference type="Proteomes" id="UP000316096">
    <property type="component" value="Unassembled WGS sequence"/>
</dbReference>
<dbReference type="InterPro" id="IPR003382">
    <property type="entry name" value="Flavoprotein"/>
</dbReference>
<dbReference type="Gene3D" id="3.40.50.1950">
    <property type="entry name" value="Flavin prenyltransferase-like"/>
    <property type="match status" value="1"/>
</dbReference>
<proteinExistence type="predicted"/>
<dbReference type="GO" id="GO:0071513">
    <property type="term" value="C:phosphopantothenoylcysteine decarboxylase complex"/>
    <property type="evidence" value="ECO:0007669"/>
    <property type="project" value="TreeGrafter"/>
</dbReference>
<dbReference type="GO" id="GO:0010181">
    <property type="term" value="F:FMN binding"/>
    <property type="evidence" value="ECO:0007669"/>
    <property type="project" value="TreeGrafter"/>
</dbReference>
<feature type="domain" description="Flavoprotein" evidence="1">
    <location>
        <begin position="11"/>
        <end position="140"/>
    </location>
</feature>
<dbReference type="OrthoDB" id="161343at2"/>
<dbReference type="GO" id="GO:0004633">
    <property type="term" value="F:phosphopantothenoylcysteine decarboxylase activity"/>
    <property type="evidence" value="ECO:0007669"/>
    <property type="project" value="TreeGrafter"/>
</dbReference>
<dbReference type="InterPro" id="IPR036551">
    <property type="entry name" value="Flavin_trans-like"/>
</dbReference>
<name>A0A543CI10_9ACTN</name>